<comment type="caution">
    <text evidence="4">The sequence shown here is derived from an EMBL/GenBank/DDBJ whole genome shotgun (WGS) entry which is preliminary data.</text>
</comment>
<sequence length="244" mass="25833">MHNGTEAGKSFDEAALKRRRTLLIVAGSIIVVILLAVAFVPLALGGLFGNGVKTEGIDESRLKAADTPLDGHWEVSSRPGPNGSSAGFTFFEILPGQEKVTSGSTEGVSGSADIEAGTLTAGEITVDMTNLTSDSDVRDSNVRRKILHTDQFPEATFRVTEPADVSQVPNDGSVAKVELTGEMTIHGETNTVTHEFDVARSGSSLIVAGDVPINRADYGVESPEFVAAKIDEQGEVNIRLNMHQ</sequence>
<feature type="transmembrane region" description="Helical" evidence="2">
    <location>
        <begin position="21"/>
        <end position="44"/>
    </location>
</feature>
<dbReference type="SMART" id="SM00867">
    <property type="entry name" value="YceI"/>
    <property type="match status" value="1"/>
</dbReference>
<dbReference type="InterPro" id="IPR036761">
    <property type="entry name" value="TTHA0802/YceI-like_sf"/>
</dbReference>
<keyword evidence="2" id="KW-0812">Transmembrane</keyword>
<keyword evidence="2" id="KW-1133">Transmembrane helix</keyword>
<evidence type="ECO:0000313" key="7">
    <source>
        <dbReference type="Proteomes" id="UP000218281"/>
    </source>
</evidence>
<reference evidence="5 7" key="1">
    <citation type="submission" date="2017-08" db="EMBL/GenBank/DDBJ databases">
        <title>Whole genome sequences of 6 clinical strains closest to Corynebacterium imitans.</title>
        <authorList>
            <person name="Bernier A.-M."/>
            <person name="Burdz T."/>
            <person name="Bernard K."/>
        </authorList>
    </citation>
    <scope>NUCLEOTIDE SEQUENCE [LARGE SCALE GENOMIC DNA]</scope>
    <source>
        <strain evidence="5 7">NML93-0607</strain>
    </source>
</reference>
<dbReference type="RefSeq" id="WP_095276647.1">
    <property type="nucleotide sequence ID" value="NZ_CP047655.1"/>
</dbReference>
<dbReference type="EMBL" id="NQMQ01000010">
    <property type="protein sequence ID" value="PAJ70279.1"/>
    <property type="molecule type" value="Genomic_DNA"/>
</dbReference>
<name>A0A269PE67_9CORY</name>
<dbReference type="PANTHER" id="PTHR34406:SF1">
    <property type="entry name" value="PROTEIN YCEI"/>
    <property type="match status" value="1"/>
</dbReference>
<dbReference type="EMBL" id="NSGO01000009">
    <property type="protein sequence ID" value="PAT05356.1"/>
    <property type="molecule type" value="Genomic_DNA"/>
</dbReference>
<protein>
    <recommendedName>
        <fullName evidence="3">Lipid/polyisoprenoid-binding YceI-like domain-containing protein</fullName>
    </recommendedName>
</protein>
<keyword evidence="7" id="KW-1185">Reference proteome</keyword>
<keyword evidence="2" id="KW-0472">Membrane</keyword>
<proteinExistence type="inferred from homology"/>
<accession>A0A269PE67</accession>
<dbReference type="AlphaFoldDB" id="A0A269PE67"/>
<dbReference type="Pfam" id="PF04264">
    <property type="entry name" value="YceI"/>
    <property type="match status" value="1"/>
</dbReference>
<dbReference type="PANTHER" id="PTHR34406">
    <property type="entry name" value="PROTEIN YCEI"/>
    <property type="match status" value="1"/>
</dbReference>
<evidence type="ECO:0000313" key="6">
    <source>
        <dbReference type="Proteomes" id="UP000215771"/>
    </source>
</evidence>
<dbReference type="Gene3D" id="2.40.128.110">
    <property type="entry name" value="Lipid/polyisoprenoid-binding, YceI-like"/>
    <property type="match status" value="1"/>
</dbReference>
<evidence type="ECO:0000256" key="1">
    <source>
        <dbReference type="ARBA" id="ARBA00008812"/>
    </source>
</evidence>
<dbReference type="SUPFAM" id="SSF101874">
    <property type="entry name" value="YceI-like"/>
    <property type="match status" value="1"/>
</dbReference>
<evidence type="ECO:0000313" key="4">
    <source>
        <dbReference type="EMBL" id="PAJ70279.1"/>
    </source>
</evidence>
<organism evidence="4 6">
    <name type="scientific">Corynebacterium hadale</name>
    <dbReference type="NCBI Taxonomy" id="2026255"/>
    <lineage>
        <taxon>Bacteria</taxon>
        <taxon>Bacillati</taxon>
        <taxon>Actinomycetota</taxon>
        <taxon>Actinomycetes</taxon>
        <taxon>Mycobacteriales</taxon>
        <taxon>Corynebacteriaceae</taxon>
        <taxon>Corynebacterium</taxon>
    </lineage>
</organism>
<dbReference type="Proteomes" id="UP000218281">
    <property type="component" value="Unassembled WGS sequence"/>
</dbReference>
<evidence type="ECO:0000259" key="3">
    <source>
        <dbReference type="SMART" id="SM00867"/>
    </source>
</evidence>
<dbReference type="InterPro" id="IPR007372">
    <property type="entry name" value="Lipid/polyisoprenoid-bd_YceI"/>
</dbReference>
<evidence type="ECO:0000313" key="5">
    <source>
        <dbReference type="EMBL" id="PAT05356.1"/>
    </source>
</evidence>
<reference evidence="4 6" key="2">
    <citation type="submission" date="2017-08" db="EMBL/GenBank/DDBJ databases">
        <authorList>
            <person name="de Groot N.N."/>
        </authorList>
    </citation>
    <scope>NUCLEOTIDE SEQUENCE [LARGE SCALE GENOMIC DNA]</scope>
    <source>
        <strain evidence="4 6">NBT06-6</strain>
    </source>
</reference>
<comment type="similarity">
    <text evidence="1">Belongs to the UPF0312 family.</text>
</comment>
<dbReference type="Proteomes" id="UP000215771">
    <property type="component" value="Unassembled WGS sequence"/>
</dbReference>
<feature type="domain" description="Lipid/polyisoprenoid-binding YceI-like" evidence="3">
    <location>
        <begin position="72"/>
        <end position="243"/>
    </location>
</feature>
<evidence type="ECO:0000256" key="2">
    <source>
        <dbReference type="SAM" id="Phobius"/>
    </source>
</evidence>
<gene>
    <name evidence="4" type="ORF">CIG21_05430</name>
    <name evidence="5" type="ORF">CKJ81_09290</name>
</gene>